<evidence type="ECO:0000256" key="6">
    <source>
        <dbReference type="ARBA" id="ARBA00023136"/>
    </source>
</evidence>
<dbReference type="Pfam" id="PF00528">
    <property type="entry name" value="BPD_transp_1"/>
    <property type="match status" value="1"/>
</dbReference>
<proteinExistence type="inferred from homology"/>
<evidence type="ECO:0000256" key="2">
    <source>
        <dbReference type="ARBA" id="ARBA00022448"/>
    </source>
</evidence>
<accession>A0A7V8FRE4</accession>
<gene>
    <name evidence="10" type="primary">oppC_1</name>
    <name evidence="10" type="ORF">GAK30_00679</name>
</gene>
<dbReference type="PROSITE" id="PS50928">
    <property type="entry name" value="ABC_TM1"/>
    <property type="match status" value="1"/>
</dbReference>
<evidence type="ECO:0000256" key="4">
    <source>
        <dbReference type="ARBA" id="ARBA00022692"/>
    </source>
</evidence>
<feature type="transmembrane region" description="Helical" evidence="7">
    <location>
        <begin position="152"/>
        <end position="173"/>
    </location>
</feature>
<feature type="transmembrane region" description="Helical" evidence="7">
    <location>
        <begin position="112"/>
        <end position="140"/>
    </location>
</feature>
<evidence type="ECO:0000256" key="5">
    <source>
        <dbReference type="ARBA" id="ARBA00022989"/>
    </source>
</evidence>
<dbReference type="InterPro" id="IPR050366">
    <property type="entry name" value="BP-dependent_transpt_permease"/>
</dbReference>
<dbReference type="GO" id="GO:0055085">
    <property type="term" value="P:transmembrane transport"/>
    <property type="evidence" value="ECO:0007669"/>
    <property type="project" value="InterPro"/>
</dbReference>
<dbReference type="Gene3D" id="1.10.3720.10">
    <property type="entry name" value="MetI-like"/>
    <property type="match status" value="1"/>
</dbReference>
<dbReference type="InterPro" id="IPR035906">
    <property type="entry name" value="MetI-like_sf"/>
</dbReference>
<evidence type="ECO:0000256" key="3">
    <source>
        <dbReference type="ARBA" id="ARBA00022475"/>
    </source>
</evidence>
<feature type="compositionally biased region" description="Polar residues" evidence="8">
    <location>
        <begin position="1"/>
        <end position="10"/>
    </location>
</feature>
<feature type="region of interest" description="Disordered" evidence="8">
    <location>
        <begin position="1"/>
        <end position="20"/>
    </location>
</feature>
<protein>
    <submittedName>
        <fullName evidence="10">Oligopeptide transport system permease protein OppC</fullName>
    </submittedName>
</protein>
<evidence type="ECO:0000313" key="10">
    <source>
        <dbReference type="EMBL" id="KAF1023226.1"/>
    </source>
</evidence>
<keyword evidence="3" id="KW-1003">Cell membrane</keyword>
<evidence type="ECO:0000256" key="1">
    <source>
        <dbReference type="ARBA" id="ARBA00004651"/>
    </source>
</evidence>
<evidence type="ECO:0000313" key="11">
    <source>
        <dbReference type="Proteomes" id="UP000461670"/>
    </source>
</evidence>
<sequence>MNAKSSSSSHADPDGLARRRSWRQSDSPVLRSWAGSRIAQVSSVVLVLSLLAALLAPWLAVQNPYDPATLELLDAFTRPTQEGLSGARYLLGADDQGRDVFSAIVYGLRMSVAVGVSAVLLSLLIGVPLGMAAGYFGGWFDSAVMRIADVQLTFPVLLVALLIFGIARGILPAGYRDDMAVYVIVVAIALSDWVQYARTVRGAVMVEKQKDYVAAARLIGRSRTAILARHILPNLAAPVLVIATISFALAIVTESTLSYLGVGLPPTEPSLGTLIRIGQGFLFSGEWWILLYPALTLLALALSVNLVGDWLRDALNPKLQ</sequence>
<dbReference type="EMBL" id="WNDQ01000006">
    <property type="protein sequence ID" value="KAF1023226.1"/>
    <property type="molecule type" value="Genomic_DNA"/>
</dbReference>
<evidence type="ECO:0000259" key="9">
    <source>
        <dbReference type="PROSITE" id="PS50928"/>
    </source>
</evidence>
<dbReference type="PANTHER" id="PTHR43386:SF26">
    <property type="entry name" value="ABC TRANSPORTER PERMEASE PROTEIN"/>
    <property type="match status" value="1"/>
</dbReference>
<dbReference type="CDD" id="cd06261">
    <property type="entry name" value="TM_PBP2"/>
    <property type="match status" value="1"/>
</dbReference>
<dbReference type="GO" id="GO:0005886">
    <property type="term" value="C:plasma membrane"/>
    <property type="evidence" value="ECO:0007669"/>
    <property type="project" value="UniProtKB-SubCell"/>
</dbReference>
<keyword evidence="4 7" id="KW-0812">Transmembrane</keyword>
<name>A0A7V8FRE4_9BURK</name>
<comment type="subcellular location">
    <subcellularLocation>
        <location evidence="1 7">Cell membrane</location>
        <topology evidence="1 7">Multi-pass membrane protein</topology>
    </subcellularLocation>
</comment>
<dbReference type="PANTHER" id="PTHR43386">
    <property type="entry name" value="OLIGOPEPTIDE TRANSPORT SYSTEM PERMEASE PROTEIN APPC"/>
    <property type="match status" value="1"/>
</dbReference>
<keyword evidence="2 7" id="KW-0813">Transport</keyword>
<comment type="caution">
    <text evidence="10">The sequence shown here is derived from an EMBL/GenBank/DDBJ whole genome shotgun (WGS) entry which is preliminary data.</text>
</comment>
<dbReference type="Proteomes" id="UP000461670">
    <property type="component" value="Unassembled WGS sequence"/>
</dbReference>
<dbReference type="InterPro" id="IPR000515">
    <property type="entry name" value="MetI-like"/>
</dbReference>
<feature type="domain" description="ABC transmembrane type-1" evidence="9">
    <location>
        <begin position="108"/>
        <end position="308"/>
    </location>
</feature>
<keyword evidence="6 7" id="KW-0472">Membrane</keyword>
<keyword evidence="5 7" id="KW-1133">Transmembrane helix</keyword>
<feature type="transmembrane region" description="Helical" evidence="7">
    <location>
        <begin position="41"/>
        <end position="60"/>
    </location>
</feature>
<organism evidence="10 11">
    <name type="scientific">Paracidovorax wautersii</name>
    <dbReference type="NCBI Taxonomy" id="1177982"/>
    <lineage>
        <taxon>Bacteria</taxon>
        <taxon>Pseudomonadati</taxon>
        <taxon>Pseudomonadota</taxon>
        <taxon>Betaproteobacteria</taxon>
        <taxon>Burkholderiales</taxon>
        <taxon>Comamonadaceae</taxon>
        <taxon>Paracidovorax</taxon>
    </lineage>
</organism>
<evidence type="ECO:0000256" key="7">
    <source>
        <dbReference type="RuleBase" id="RU363032"/>
    </source>
</evidence>
<feature type="transmembrane region" description="Helical" evidence="7">
    <location>
        <begin position="231"/>
        <end position="252"/>
    </location>
</feature>
<comment type="similarity">
    <text evidence="7">Belongs to the binding-protein-dependent transport system permease family.</text>
</comment>
<reference evidence="11" key="1">
    <citation type="journal article" date="2020" name="MBio">
        <title>Horizontal gene transfer to a defensive symbiont with a reduced genome amongst a multipartite beetle microbiome.</title>
        <authorList>
            <person name="Waterworth S.C."/>
            <person name="Florez L.V."/>
            <person name="Rees E.R."/>
            <person name="Hertweck C."/>
            <person name="Kaltenpoth M."/>
            <person name="Kwan J.C."/>
        </authorList>
    </citation>
    <scope>NUCLEOTIDE SEQUENCE [LARGE SCALE GENOMIC DNA]</scope>
</reference>
<dbReference type="SUPFAM" id="SSF161098">
    <property type="entry name" value="MetI-like"/>
    <property type="match status" value="1"/>
</dbReference>
<evidence type="ECO:0000256" key="8">
    <source>
        <dbReference type="SAM" id="MobiDB-lite"/>
    </source>
</evidence>
<feature type="transmembrane region" description="Helical" evidence="7">
    <location>
        <begin position="287"/>
        <end position="308"/>
    </location>
</feature>
<dbReference type="AlphaFoldDB" id="A0A7V8FRE4"/>